<protein>
    <submittedName>
        <fullName evidence="8">GtrA family protein</fullName>
    </submittedName>
</protein>
<keyword evidence="5 6" id="KW-0472">Membrane</keyword>
<gene>
    <name evidence="8" type="ORF">NDR86_32985</name>
</gene>
<evidence type="ECO:0000259" key="7">
    <source>
        <dbReference type="Pfam" id="PF04138"/>
    </source>
</evidence>
<dbReference type="PANTHER" id="PTHR38459">
    <property type="entry name" value="PROPHAGE BACTOPRENOL-LINKED GLUCOSE TRANSLOCASE HOMOLOG"/>
    <property type="match status" value="1"/>
</dbReference>
<dbReference type="GO" id="GO:0000271">
    <property type="term" value="P:polysaccharide biosynthetic process"/>
    <property type="evidence" value="ECO:0007669"/>
    <property type="project" value="InterPro"/>
</dbReference>
<evidence type="ECO:0000256" key="2">
    <source>
        <dbReference type="ARBA" id="ARBA00009399"/>
    </source>
</evidence>
<comment type="subcellular location">
    <subcellularLocation>
        <location evidence="1">Membrane</location>
        <topology evidence="1">Multi-pass membrane protein</topology>
    </subcellularLocation>
</comment>
<dbReference type="InterPro" id="IPR051401">
    <property type="entry name" value="GtrA_CellWall_Glycosyl"/>
</dbReference>
<proteinExistence type="inferred from homology"/>
<dbReference type="Pfam" id="PF04138">
    <property type="entry name" value="GtrA_DPMS_TM"/>
    <property type="match status" value="1"/>
</dbReference>
<name>A0A9X2J0Y5_9NOCA</name>
<accession>A0A9X2J0Y5</accession>
<feature type="transmembrane region" description="Helical" evidence="6">
    <location>
        <begin position="121"/>
        <end position="138"/>
    </location>
</feature>
<dbReference type="GO" id="GO:0005886">
    <property type="term" value="C:plasma membrane"/>
    <property type="evidence" value="ECO:0007669"/>
    <property type="project" value="TreeGrafter"/>
</dbReference>
<dbReference type="AlphaFoldDB" id="A0A9X2J0Y5"/>
<dbReference type="RefSeq" id="WP_251917809.1">
    <property type="nucleotide sequence ID" value="NZ_JAMRXG010000021.1"/>
</dbReference>
<evidence type="ECO:0000256" key="5">
    <source>
        <dbReference type="ARBA" id="ARBA00023136"/>
    </source>
</evidence>
<evidence type="ECO:0000256" key="4">
    <source>
        <dbReference type="ARBA" id="ARBA00022989"/>
    </source>
</evidence>
<comment type="similarity">
    <text evidence="2">Belongs to the GtrA family.</text>
</comment>
<evidence type="ECO:0000256" key="3">
    <source>
        <dbReference type="ARBA" id="ARBA00022692"/>
    </source>
</evidence>
<evidence type="ECO:0000256" key="6">
    <source>
        <dbReference type="SAM" id="Phobius"/>
    </source>
</evidence>
<feature type="domain" description="GtrA/DPMS transmembrane" evidence="7">
    <location>
        <begin position="28"/>
        <end position="143"/>
    </location>
</feature>
<feature type="transmembrane region" description="Helical" evidence="6">
    <location>
        <begin position="26"/>
        <end position="47"/>
    </location>
</feature>
<dbReference type="InterPro" id="IPR007267">
    <property type="entry name" value="GtrA_DPMS_TM"/>
</dbReference>
<sequence length="155" mass="16709">MDDTAAGATSLARPGPLLRLLRRQEIAFAVVGVGNTALGMVLTVLWLKVLGPGWPPAAAVVLAYCVSIVFAFLAHRTLVFRVRGHVLRDFVRFVLVNSGGLLLNAAGVQLAVGVWRLPETPATVVVMGLVAVVSFFGHRHFSFRRAPRTPVSEDR</sequence>
<dbReference type="Proteomes" id="UP001139157">
    <property type="component" value="Unassembled WGS sequence"/>
</dbReference>
<dbReference type="EMBL" id="JAMRXG010000021">
    <property type="protein sequence ID" value="MCM6778314.1"/>
    <property type="molecule type" value="Genomic_DNA"/>
</dbReference>
<reference evidence="8" key="1">
    <citation type="submission" date="2022-06" db="EMBL/GenBank/DDBJ databases">
        <title>Novel species in genus nocardia.</title>
        <authorList>
            <person name="Li F."/>
        </authorList>
    </citation>
    <scope>NUCLEOTIDE SEQUENCE</scope>
    <source>
        <strain evidence="8">CDC141</strain>
    </source>
</reference>
<evidence type="ECO:0000313" key="9">
    <source>
        <dbReference type="Proteomes" id="UP001139157"/>
    </source>
</evidence>
<evidence type="ECO:0000256" key="1">
    <source>
        <dbReference type="ARBA" id="ARBA00004141"/>
    </source>
</evidence>
<comment type="caution">
    <text evidence="8">The sequence shown here is derived from an EMBL/GenBank/DDBJ whole genome shotgun (WGS) entry which is preliminary data.</text>
</comment>
<keyword evidence="3 6" id="KW-0812">Transmembrane</keyword>
<keyword evidence="4 6" id="KW-1133">Transmembrane helix</keyword>
<feature type="transmembrane region" description="Helical" evidence="6">
    <location>
        <begin position="94"/>
        <end position="115"/>
    </location>
</feature>
<organism evidence="8 9">
    <name type="scientific">Nocardia pulmonis</name>
    <dbReference type="NCBI Taxonomy" id="2951408"/>
    <lineage>
        <taxon>Bacteria</taxon>
        <taxon>Bacillati</taxon>
        <taxon>Actinomycetota</taxon>
        <taxon>Actinomycetes</taxon>
        <taxon>Mycobacteriales</taxon>
        <taxon>Nocardiaceae</taxon>
        <taxon>Nocardia</taxon>
    </lineage>
</organism>
<keyword evidence="9" id="KW-1185">Reference proteome</keyword>
<feature type="transmembrane region" description="Helical" evidence="6">
    <location>
        <begin position="53"/>
        <end position="73"/>
    </location>
</feature>
<evidence type="ECO:0000313" key="8">
    <source>
        <dbReference type="EMBL" id="MCM6778314.1"/>
    </source>
</evidence>
<dbReference type="PANTHER" id="PTHR38459:SF1">
    <property type="entry name" value="PROPHAGE BACTOPRENOL-LINKED GLUCOSE TRANSLOCASE HOMOLOG"/>
    <property type="match status" value="1"/>
</dbReference>